<feature type="compositionally biased region" description="Basic and acidic residues" evidence="1">
    <location>
        <begin position="237"/>
        <end position="249"/>
    </location>
</feature>
<dbReference type="GO" id="GO:0004190">
    <property type="term" value="F:aspartic-type endopeptidase activity"/>
    <property type="evidence" value="ECO:0007669"/>
    <property type="project" value="InterPro"/>
</dbReference>
<feature type="region of interest" description="Disordered" evidence="1">
    <location>
        <begin position="223"/>
        <end position="260"/>
    </location>
</feature>
<evidence type="ECO:0000313" key="3">
    <source>
        <dbReference type="EMBL" id="KAK2818100.1"/>
    </source>
</evidence>
<name>A0AA88IP28_TACVA</name>
<dbReference type="AlphaFoldDB" id="A0AA88IP28"/>
<accession>A0AA88IP28</accession>
<dbReference type="GO" id="GO:0006508">
    <property type="term" value="P:proteolysis"/>
    <property type="evidence" value="ECO:0007669"/>
    <property type="project" value="InterPro"/>
</dbReference>
<dbReference type="PANTHER" id="PTHR46888">
    <property type="entry name" value="ZINC KNUCKLE DOMAINCONTAINING PROTEIN-RELATED"/>
    <property type="match status" value="1"/>
</dbReference>
<sequence>MEAAPEPSVGQVLQHLMQASLHQHEVTQELANSVKSTTEELLELRRWAPATSNPLPDPGCDDQHRLNKLSTKDDVEAILDTFERTADRKGWLKRDWVDALTLLLIGDAQLVYYALDPESARNYETVNEEILVHCGRSHVTAAGNFHIWWYEPTSNPRRQLDDLLQIVRWWLQYEQFNAKEVMERVVMDQFLRALPTEERKAVRLKGRENTKHFLSTLEHAKGTLEMGPHHPQPRKQQVSERVWERKPLDSRPTLGPIDEPMPTELDLRAPYQAHKQWLKSCSLHTPTIPKGPRLTVEVNGQSALLDSGSTVMLARPAILPPP</sequence>
<organism evidence="3 4">
    <name type="scientific">Tachysurus vachellii</name>
    <name type="common">Darkbarbel catfish</name>
    <name type="synonym">Pelteobagrus vachellii</name>
    <dbReference type="NCBI Taxonomy" id="175792"/>
    <lineage>
        <taxon>Eukaryota</taxon>
        <taxon>Metazoa</taxon>
        <taxon>Chordata</taxon>
        <taxon>Craniata</taxon>
        <taxon>Vertebrata</taxon>
        <taxon>Euteleostomi</taxon>
        <taxon>Actinopterygii</taxon>
        <taxon>Neopterygii</taxon>
        <taxon>Teleostei</taxon>
        <taxon>Ostariophysi</taxon>
        <taxon>Siluriformes</taxon>
        <taxon>Bagridae</taxon>
        <taxon>Tachysurus</taxon>
    </lineage>
</organism>
<evidence type="ECO:0000259" key="2">
    <source>
        <dbReference type="PROSITE" id="PS50804"/>
    </source>
</evidence>
<dbReference type="InterPro" id="IPR001969">
    <property type="entry name" value="Aspartic_peptidase_AS"/>
</dbReference>
<dbReference type="PROSITE" id="PS50804">
    <property type="entry name" value="SCAN_BOX"/>
    <property type="match status" value="1"/>
</dbReference>
<reference evidence="3" key="1">
    <citation type="submission" date="2023-08" db="EMBL/GenBank/DDBJ databases">
        <title>Pelteobagrus vachellii genome.</title>
        <authorList>
            <person name="Liu H."/>
        </authorList>
    </citation>
    <scope>NUCLEOTIDE SEQUENCE</scope>
    <source>
        <strain evidence="3">PRFRI_2022a</strain>
        <tissue evidence="3">Muscle</tissue>
    </source>
</reference>
<dbReference type="Gene3D" id="1.10.4020.10">
    <property type="entry name" value="DNA breaking-rejoining enzymes"/>
    <property type="match status" value="1"/>
</dbReference>
<comment type="caution">
    <text evidence="3">The sequence shown here is derived from an EMBL/GenBank/DDBJ whole genome shotgun (WGS) entry which is preliminary data.</text>
</comment>
<evidence type="ECO:0000313" key="4">
    <source>
        <dbReference type="Proteomes" id="UP001187315"/>
    </source>
</evidence>
<dbReference type="EMBL" id="JAVHJS010000024">
    <property type="protein sequence ID" value="KAK2818100.1"/>
    <property type="molecule type" value="Genomic_DNA"/>
</dbReference>
<dbReference type="PANTHER" id="PTHR46888:SF15">
    <property type="entry name" value="ZINC FINGER AND SCAN DOMAIN-CONTAINING PROTEIN 12-LIKE"/>
    <property type="match status" value="1"/>
</dbReference>
<feature type="domain" description="SCAN box" evidence="2">
    <location>
        <begin position="145"/>
        <end position="224"/>
    </location>
</feature>
<dbReference type="InterPro" id="IPR003309">
    <property type="entry name" value="SCAN_dom"/>
</dbReference>
<protein>
    <recommendedName>
        <fullName evidence="2">SCAN box domain-containing protein</fullName>
    </recommendedName>
</protein>
<evidence type="ECO:0000256" key="1">
    <source>
        <dbReference type="SAM" id="MobiDB-lite"/>
    </source>
</evidence>
<dbReference type="Pfam" id="PF02023">
    <property type="entry name" value="SCAN"/>
    <property type="match status" value="1"/>
</dbReference>
<dbReference type="SUPFAM" id="SSF47353">
    <property type="entry name" value="Retrovirus capsid dimerization domain-like"/>
    <property type="match status" value="1"/>
</dbReference>
<proteinExistence type="predicted"/>
<dbReference type="PROSITE" id="PS00141">
    <property type="entry name" value="ASP_PROTEASE"/>
    <property type="match status" value="1"/>
</dbReference>
<gene>
    <name evidence="3" type="ORF">Q7C36_022033</name>
</gene>
<dbReference type="Proteomes" id="UP001187315">
    <property type="component" value="Unassembled WGS sequence"/>
</dbReference>
<dbReference type="InterPro" id="IPR038269">
    <property type="entry name" value="SCAN_sf"/>
</dbReference>
<keyword evidence="4" id="KW-1185">Reference proteome</keyword>